<evidence type="ECO:0000313" key="2">
    <source>
        <dbReference type="Proteomes" id="UP000031737"/>
    </source>
</evidence>
<keyword evidence="2" id="KW-1185">Reference proteome</keyword>
<evidence type="ECO:0000313" key="1">
    <source>
        <dbReference type="EMBL" id="ESL09805.1"/>
    </source>
</evidence>
<proteinExistence type="predicted"/>
<dbReference type="EMBL" id="AUPL01002470">
    <property type="protein sequence ID" value="ESL09805.1"/>
    <property type="molecule type" value="Genomic_DNA"/>
</dbReference>
<dbReference type="VEuPathDB" id="TriTrypDB:TRSC58_02470"/>
<name>A0A061J638_TRYRA</name>
<dbReference type="Proteomes" id="UP000031737">
    <property type="component" value="Unassembled WGS sequence"/>
</dbReference>
<sequence length="264" mass="29469">MRQFICLFIISLKKTKEVFDMGVTRDGDNDTVNGEMLQGNRLSDDVSGGDSSDRFHCPGVKLASCFGDDMRTNSQLIIAANGLIDDKGDNSLLPAVCLEKREQDSGPKKYKEELEKLGKQLLILTQRLDAEVNSKKLMEEKLSMAKSTIATQKREILLLQRQLQSGASESSDRRSEVPIRDIALLKPKLSGLGGAEKVPKGDDTYHLQTSLSRMSAERDELLNCVKKQSKLIDVLKQQKLHLEASILADISEKELGKYFDIARR</sequence>
<reference evidence="1 2" key="1">
    <citation type="submission" date="2013-07" db="EMBL/GenBank/DDBJ databases">
        <authorList>
            <person name="Stoco P.H."/>
            <person name="Wagner G."/>
            <person name="Gerber A."/>
            <person name="Zaha A."/>
            <person name="Thompson C."/>
            <person name="Bartholomeu D.C."/>
            <person name="Luckemeyer D.D."/>
            <person name="Bahia D."/>
            <person name="Loreto E."/>
            <person name="Prestes E.B."/>
            <person name="Lima F.M."/>
            <person name="Rodrigues-Luiz G."/>
            <person name="Vallejo G.A."/>
            <person name="Filho J.F."/>
            <person name="Monteiro K.M."/>
            <person name="Tyler K.M."/>
            <person name="de Almeida L.G."/>
            <person name="Ortiz M.F."/>
            <person name="Siervo M.A."/>
            <person name="de Moraes M.H."/>
            <person name="Cunha O.L."/>
            <person name="Mendonca-Neto R."/>
            <person name="Silva R."/>
            <person name="Teixeira S.M."/>
            <person name="Murta S.M."/>
            <person name="Sincero T.C."/>
            <person name="Mendes T.A."/>
            <person name="Urmenyi T.P."/>
            <person name="Silva V.G."/>
            <person name="da Rocha W.D."/>
            <person name="Andersson B."/>
            <person name="Romanha A.J."/>
            <person name="Steindel M."/>
            <person name="de Vasconcelos A.T."/>
            <person name="Grisard E.C."/>
        </authorList>
    </citation>
    <scope>NUCLEOTIDE SEQUENCE [LARGE SCALE GENOMIC DNA]</scope>
    <source>
        <strain evidence="1 2">SC58</strain>
    </source>
</reference>
<gene>
    <name evidence="1" type="ORF">TRSC58_02470</name>
</gene>
<dbReference type="OrthoDB" id="269872at2759"/>
<protein>
    <submittedName>
        <fullName evidence="1">Uncharacterized protein</fullName>
    </submittedName>
</protein>
<accession>A0A061J638</accession>
<comment type="caution">
    <text evidence="1">The sequence shown here is derived from an EMBL/GenBank/DDBJ whole genome shotgun (WGS) entry which is preliminary data.</text>
</comment>
<organism evidence="1 2">
    <name type="scientific">Trypanosoma rangeli SC58</name>
    <dbReference type="NCBI Taxonomy" id="429131"/>
    <lineage>
        <taxon>Eukaryota</taxon>
        <taxon>Discoba</taxon>
        <taxon>Euglenozoa</taxon>
        <taxon>Kinetoplastea</taxon>
        <taxon>Metakinetoplastina</taxon>
        <taxon>Trypanosomatida</taxon>
        <taxon>Trypanosomatidae</taxon>
        <taxon>Trypanosoma</taxon>
        <taxon>Herpetosoma</taxon>
    </lineage>
</organism>
<dbReference type="AlphaFoldDB" id="A0A061J638"/>